<dbReference type="Proteomes" id="UP001179363">
    <property type="component" value="Unassembled WGS sequence"/>
</dbReference>
<dbReference type="InterPro" id="IPR004358">
    <property type="entry name" value="Sig_transdc_His_kin-like_C"/>
</dbReference>
<evidence type="ECO:0000256" key="5">
    <source>
        <dbReference type="ARBA" id="ARBA00022777"/>
    </source>
</evidence>
<feature type="domain" description="PAC" evidence="9">
    <location>
        <begin position="92"/>
        <end position="144"/>
    </location>
</feature>
<feature type="domain" description="PAS" evidence="8">
    <location>
        <begin position="526"/>
        <end position="602"/>
    </location>
</feature>
<dbReference type="PROSITE" id="PS50113">
    <property type="entry name" value="PAC"/>
    <property type="match status" value="5"/>
</dbReference>
<dbReference type="InterPro" id="IPR035965">
    <property type="entry name" value="PAS-like_dom_sf"/>
</dbReference>
<comment type="catalytic activity">
    <reaction evidence="1">
        <text>ATP + protein L-histidine = ADP + protein N-phospho-L-histidine.</text>
        <dbReference type="EC" id="2.7.13.3"/>
    </reaction>
</comment>
<dbReference type="Pfam" id="PF13426">
    <property type="entry name" value="PAS_9"/>
    <property type="match status" value="2"/>
</dbReference>
<dbReference type="EMBL" id="JAKGTH010000011">
    <property type="protein sequence ID" value="MCF4102536.1"/>
    <property type="molecule type" value="Genomic_DNA"/>
</dbReference>
<dbReference type="SUPFAM" id="SSF55785">
    <property type="entry name" value="PYP-like sensor domain (PAS domain)"/>
    <property type="match status" value="6"/>
</dbReference>
<feature type="coiled-coil region" evidence="6">
    <location>
        <begin position="782"/>
        <end position="809"/>
    </location>
</feature>
<dbReference type="PROSITE" id="PS50109">
    <property type="entry name" value="HIS_KIN"/>
    <property type="match status" value="1"/>
</dbReference>
<dbReference type="PANTHER" id="PTHR43304">
    <property type="entry name" value="PHYTOCHROME-LIKE PROTEIN CPH1"/>
    <property type="match status" value="1"/>
</dbReference>
<evidence type="ECO:0000313" key="10">
    <source>
        <dbReference type="EMBL" id="MCF4102536.1"/>
    </source>
</evidence>
<dbReference type="PRINTS" id="PR00344">
    <property type="entry name" value="BCTRLSENSOR"/>
</dbReference>
<keyword evidence="11" id="KW-1185">Reference proteome</keyword>
<evidence type="ECO:0000313" key="11">
    <source>
        <dbReference type="Proteomes" id="UP001179363"/>
    </source>
</evidence>
<dbReference type="SMART" id="SM00091">
    <property type="entry name" value="PAS"/>
    <property type="match status" value="5"/>
</dbReference>
<feature type="domain" description="PAS" evidence="8">
    <location>
        <begin position="658"/>
        <end position="730"/>
    </location>
</feature>
<dbReference type="Pfam" id="PF00989">
    <property type="entry name" value="PAS"/>
    <property type="match status" value="1"/>
</dbReference>
<evidence type="ECO:0000259" key="8">
    <source>
        <dbReference type="PROSITE" id="PS50112"/>
    </source>
</evidence>
<feature type="domain" description="PAS" evidence="8">
    <location>
        <begin position="145"/>
        <end position="218"/>
    </location>
</feature>
<dbReference type="InterPro" id="IPR000014">
    <property type="entry name" value="PAS"/>
</dbReference>
<evidence type="ECO:0000259" key="7">
    <source>
        <dbReference type="PROSITE" id="PS50109"/>
    </source>
</evidence>
<dbReference type="PROSITE" id="PS50112">
    <property type="entry name" value="PAS"/>
    <property type="match status" value="4"/>
</dbReference>
<evidence type="ECO:0000256" key="6">
    <source>
        <dbReference type="SAM" id="Coils"/>
    </source>
</evidence>
<evidence type="ECO:0000256" key="2">
    <source>
        <dbReference type="ARBA" id="ARBA00012438"/>
    </source>
</evidence>
<feature type="domain" description="PAC" evidence="9">
    <location>
        <begin position="351"/>
        <end position="402"/>
    </location>
</feature>
<dbReference type="InterPro" id="IPR036890">
    <property type="entry name" value="HATPase_C_sf"/>
</dbReference>
<dbReference type="SMART" id="SM00387">
    <property type="entry name" value="HATPase_c"/>
    <property type="match status" value="1"/>
</dbReference>
<dbReference type="InterPro" id="IPR013767">
    <property type="entry name" value="PAS_fold"/>
</dbReference>
<dbReference type="InterPro" id="IPR003594">
    <property type="entry name" value="HATPase_dom"/>
</dbReference>
<dbReference type="Pfam" id="PF08447">
    <property type="entry name" value="PAS_3"/>
    <property type="match status" value="2"/>
</dbReference>
<protein>
    <recommendedName>
        <fullName evidence="2">histidine kinase</fullName>
        <ecNumber evidence="2">2.7.13.3</ecNumber>
    </recommendedName>
</protein>
<evidence type="ECO:0000256" key="1">
    <source>
        <dbReference type="ARBA" id="ARBA00000085"/>
    </source>
</evidence>
<dbReference type="InterPro" id="IPR052162">
    <property type="entry name" value="Sensor_kinase/Photoreceptor"/>
</dbReference>
<feature type="domain" description="Histidine kinase" evidence="7">
    <location>
        <begin position="816"/>
        <end position="1029"/>
    </location>
</feature>
<comment type="caution">
    <text evidence="10">The sequence shown here is derived from an EMBL/GenBank/DDBJ whole genome shotgun (WGS) entry which is preliminary data.</text>
</comment>
<dbReference type="InterPro" id="IPR000700">
    <property type="entry name" value="PAS-assoc_C"/>
</dbReference>
<reference evidence="10" key="1">
    <citation type="submission" date="2022-01" db="EMBL/GenBank/DDBJ databases">
        <title>Gillisia lutea sp. nov., isolated from marine plastic residues from the Malvarosa beach (Valencia, Spain).</title>
        <authorList>
            <person name="Vidal-Verdu A."/>
            <person name="Molina-Menor E."/>
            <person name="Satari L."/>
            <person name="Pascual J."/>
            <person name="Pereto J."/>
            <person name="Porcar M."/>
        </authorList>
    </citation>
    <scope>NUCLEOTIDE SEQUENCE</scope>
    <source>
        <strain evidence="10">M10.2A</strain>
    </source>
</reference>
<dbReference type="InterPro" id="IPR001610">
    <property type="entry name" value="PAC"/>
</dbReference>
<dbReference type="SMART" id="SM00086">
    <property type="entry name" value="PAC"/>
    <property type="match status" value="6"/>
</dbReference>
<evidence type="ECO:0000256" key="4">
    <source>
        <dbReference type="ARBA" id="ARBA00022679"/>
    </source>
</evidence>
<dbReference type="EC" id="2.7.13.3" evidence="2"/>
<dbReference type="PANTHER" id="PTHR43304:SF1">
    <property type="entry name" value="PAC DOMAIN-CONTAINING PROTEIN"/>
    <property type="match status" value="1"/>
</dbReference>
<evidence type="ECO:0000256" key="3">
    <source>
        <dbReference type="ARBA" id="ARBA00022553"/>
    </source>
</evidence>
<proteinExistence type="predicted"/>
<keyword evidence="5" id="KW-0418">Kinase</keyword>
<dbReference type="Pfam" id="PF02518">
    <property type="entry name" value="HATPase_c"/>
    <property type="match status" value="1"/>
</dbReference>
<dbReference type="NCBIfam" id="TIGR00229">
    <property type="entry name" value="sensory_box"/>
    <property type="match status" value="5"/>
</dbReference>
<organism evidence="10 11">
    <name type="scientific">Gillisia lutea</name>
    <dbReference type="NCBI Taxonomy" id="2909668"/>
    <lineage>
        <taxon>Bacteria</taxon>
        <taxon>Pseudomonadati</taxon>
        <taxon>Bacteroidota</taxon>
        <taxon>Flavobacteriia</taxon>
        <taxon>Flavobacteriales</taxon>
        <taxon>Flavobacteriaceae</taxon>
        <taxon>Gillisia</taxon>
    </lineage>
</organism>
<feature type="domain" description="PAC" evidence="9">
    <location>
        <begin position="605"/>
        <end position="657"/>
    </location>
</feature>
<dbReference type="InterPro" id="IPR005467">
    <property type="entry name" value="His_kinase_dom"/>
</dbReference>
<dbReference type="InterPro" id="IPR013655">
    <property type="entry name" value="PAS_fold_3"/>
</dbReference>
<feature type="domain" description="PAC" evidence="9">
    <location>
        <begin position="747"/>
        <end position="798"/>
    </location>
</feature>
<dbReference type="Gene3D" id="3.30.565.10">
    <property type="entry name" value="Histidine kinase-like ATPase, C-terminal domain"/>
    <property type="match status" value="1"/>
</dbReference>
<dbReference type="Gene3D" id="3.30.450.20">
    <property type="entry name" value="PAS domain"/>
    <property type="match status" value="6"/>
</dbReference>
<keyword evidence="6" id="KW-0175">Coiled coil</keyword>
<dbReference type="RefSeq" id="WP_236134679.1">
    <property type="nucleotide sequence ID" value="NZ_JAKGTH010000011.1"/>
</dbReference>
<dbReference type="SUPFAM" id="SSF55874">
    <property type="entry name" value="ATPase domain of HSP90 chaperone/DNA topoisomerase II/histidine kinase"/>
    <property type="match status" value="1"/>
</dbReference>
<keyword evidence="4" id="KW-0808">Transferase</keyword>
<evidence type="ECO:0000259" key="9">
    <source>
        <dbReference type="PROSITE" id="PS50113"/>
    </source>
</evidence>
<keyword evidence="3" id="KW-0597">Phosphoprotein</keyword>
<sequence length="1030" mass="117418">MNYLRKELYELIKEDESIFDFIQDSALDGMWFWDLENPENEWMNPKFWITLGYDPNDMPHKTASWQNIINKDDLEAAVTQVKAHCENPSIPYNQTVRYKHKSGDTVWIQCRGMAIRNHEGKPIRMLGAHTDISNLKISEINLQRETVRFKHIIEGTNLGTWEWNIQTGETIINRRWAEIIGYTLEELEPTTINTRDKFLHPDDLIKSKQLVRDHLNGKIPFYECELRMKHKSGKWVWIADKGKIVNWTKDGEPRWMTGSHLEITKRKEHEILLTKYKDLLERSNEAAVIGTWEVDLVQNIVEWSKVTKQIHEVPPNYSPEMAQALNFYPEGEHRDTILHVIDEAIEKGINYDVELQIFTFKGHLKWVRAIGISEFENGSCVRLYGLFQDIDERKTTSLEIEKLSLVASKTNNAVIITNAAGYTTWVNESFTRSTGYNLDDMLNKKPGEILQGKDTNPKHVECIRKALNDKLHVSQEILNYKKDGSIIWLHLNITPVFNKVGEVYKYIAIENDITERKNIEKLNQERQTLLETILDSIDVGIVSCDKNGNLTLFNNATRDWHGLPVQSIPSSNLSQYYGLFKPDGVTPLSEEEIPLIKALQTGSVKNEELVIIPEKGIPRTVTVNGSKLIGEEGELFGAVVAMHDITKRKATEEKLRETLAKLEGLLDASAYVSIIGTNASGLITTFNKGAENLLGYSREEMISHKTMESIHLKSEITQRSKDLSDLLGKNIRGFSVFTALPNNGTYDTREWTYVKKDDTHFPVQLTITSIKDNNEIIGYLGVAAEISEIKKAENEIKSLLEVTKDQNLRLKNFAHIVSHNLRSHSGNFAMLLDLYKRENPEAAENEMIKLLGTASTNLKETIAHLNEVVLMNSSLKENMVYLNLKDAIDKAIKNVSALAEDANVNIQNSVDPKINIEGLHAYIDSIILNLLTNGIKYRSPERKSFIKFSSEVNDQNILLKVEDNGLGIDLKKYGTKLFGMYKTFHLNKDARGVGLFITKNQIEAIGGKIEVESTVNKGTTFKINMNYEKN</sequence>
<feature type="domain" description="PAS" evidence="8">
    <location>
        <begin position="399"/>
        <end position="470"/>
    </location>
</feature>
<dbReference type="CDD" id="cd00130">
    <property type="entry name" value="PAS"/>
    <property type="match status" value="5"/>
</dbReference>
<gene>
    <name evidence="10" type="ORF">L1I30_12745</name>
</gene>
<name>A0ABS9EI83_9FLAO</name>
<accession>A0ABS9EI83</accession>
<feature type="domain" description="PAC" evidence="9">
    <location>
        <begin position="473"/>
        <end position="525"/>
    </location>
</feature>